<feature type="domain" description="DUF7933" evidence="3">
    <location>
        <begin position="14"/>
        <end position="135"/>
    </location>
</feature>
<dbReference type="Pfam" id="PF18203">
    <property type="entry name" value="IPTL-CTERM"/>
    <property type="match status" value="1"/>
</dbReference>
<dbReference type="OrthoDB" id="9773411at2"/>
<organism evidence="4 5">
    <name type="scientific">Thiohalocapsa marina</name>
    <dbReference type="NCBI Taxonomy" id="424902"/>
    <lineage>
        <taxon>Bacteria</taxon>
        <taxon>Pseudomonadati</taxon>
        <taxon>Pseudomonadota</taxon>
        <taxon>Gammaproteobacteria</taxon>
        <taxon>Chromatiales</taxon>
        <taxon>Chromatiaceae</taxon>
        <taxon>Thiohalocapsa</taxon>
    </lineage>
</organism>
<evidence type="ECO:0000313" key="4">
    <source>
        <dbReference type="EMBL" id="KAA6185351.1"/>
    </source>
</evidence>
<feature type="domain" description="DUF7933" evidence="3">
    <location>
        <begin position="679"/>
        <end position="805"/>
    </location>
</feature>
<evidence type="ECO:0000256" key="1">
    <source>
        <dbReference type="SAM" id="Phobius"/>
    </source>
</evidence>
<keyword evidence="1" id="KW-0812">Transmembrane</keyword>
<dbReference type="Proteomes" id="UP000322981">
    <property type="component" value="Unassembled WGS sequence"/>
</dbReference>
<accession>A0A5M8FQ98</accession>
<feature type="domain" description="DUF7933" evidence="3">
    <location>
        <begin position="548"/>
        <end position="660"/>
    </location>
</feature>
<keyword evidence="5" id="KW-1185">Reference proteome</keyword>
<evidence type="ECO:0000259" key="3">
    <source>
        <dbReference type="Pfam" id="PF25564"/>
    </source>
</evidence>
<evidence type="ECO:0000313" key="5">
    <source>
        <dbReference type="Proteomes" id="UP000322981"/>
    </source>
</evidence>
<dbReference type="InterPro" id="IPR057693">
    <property type="entry name" value="DUF7933"/>
</dbReference>
<gene>
    <name evidence="4" type="ORF">F2Q65_08705</name>
</gene>
<name>A0A5M8FQ98_9GAMM</name>
<feature type="domain" description="DUF7933" evidence="3">
    <location>
        <begin position="814"/>
        <end position="924"/>
    </location>
</feature>
<proteinExistence type="predicted"/>
<sequence length="1103" mass="110803">MLSILASGAAFALPTFDKAFLPSSIGPGSTSTLTFTIDNSASASPATDLAFVDTLPAGITLATPASASTDCLNASINAPDGGNTLSISGGRLGGGQECRVTVNVTSSTPGVHTNISGDLTSSAGNSGLASADLTVDSARPGFTKMFFPSSVNWGGRSTLSFTIDNALSAISYDRLAFVDNLPAGLTVASPANASTTCGNPLLNATPVIATATTNTIAVTIAGASVPGYEALAAGDECTVNVDVIATGTGVLGNVSGDLTASPNFSSAGKATAALQIASDRVALSKAFTDDPAIPGETTTLRFTVFNRDQYHRATDIAFTDDLGATLTGLNATSVQGNTCDGTVLAGSNVTFSGGSLDPGASCSVLLDVAVPDTAAVGAYPNATSSLTAIVDSTPVIGSPATDTLFLAFAPSLSKEFIGDPVGAGDNVTLRFNIQNTSSTANATAITFIDELTTFLPYPLSATVPASPCGTGSSVAIIWLDSEREALSLSNGELAPSGACSFDVAIDIPTGIGGSYINTTGEITATIDSETTTGKPASDTLIVTKGVRLRKAFGDPVASGDVVTLDYLLGNDQDDTLRAFSEISFTDNLDGALTGLAAVALSSNSCGGTVDFSNPSIIDVSGAALAGGSTCNIALTLQVPAAALPGTYQSTTSEVSSVVDGITTLSVPGEDFLDISGLRLTKAFIDDPVLPGDPATLRFTLHNTTASETATGISFTDHLNATLTGLSATTPLPVTAPDCGPNSSLSGVSTLLFSNGSLNAGTSCSFDVPLVVPTNAPDGDYANTTSSLSAIIDGSPVTLAAAADSLKVDTRLLALNKSFSADTVAPGGALALSFTLTNLHPDRSVTAIEFSDDLGAVMPGLTAASVASNTCDGTITTGPTLGYSGGTLGAGASCSFSVDLQMPAVIPPGVNPFVNTTGEISGMIDGVAVTGGVANDDFLGRLLALSMEFIGDAYPGELIQLVMTIDNLDPANPVPDIAFSTDLGGILPGLAAEGLPLTGVCGANSLIQGAGTINLTGGSLEAGGRCRFAIDVRIPQDATPGEYNGRSAPMFIYGTENGAPALASITVSLHVQPIPTMHEWALLLLALLLPVLGMRYLLARQAKP</sequence>
<comment type="caution">
    <text evidence="4">The sequence shown here is derived from an EMBL/GenBank/DDBJ whole genome shotgun (WGS) entry which is preliminary data.</text>
</comment>
<feature type="domain" description="IPTL-CTERM protein sorting" evidence="2">
    <location>
        <begin position="1071"/>
        <end position="1097"/>
    </location>
</feature>
<keyword evidence="1" id="KW-1133">Transmembrane helix</keyword>
<keyword evidence="1" id="KW-0472">Membrane</keyword>
<dbReference type="AlphaFoldDB" id="A0A5M8FQ98"/>
<feature type="domain" description="DUF7933" evidence="3">
    <location>
        <begin position="283"/>
        <end position="404"/>
    </location>
</feature>
<dbReference type="RefSeq" id="WP_150092461.1">
    <property type="nucleotide sequence ID" value="NZ_JBFUOH010000033.1"/>
</dbReference>
<protein>
    <submittedName>
        <fullName evidence="4">Uncharacterized protein</fullName>
    </submittedName>
</protein>
<dbReference type="Pfam" id="PF25564">
    <property type="entry name" value="DUF7933"/>
    <property type="match status" value="8"/>
</dbReference>
<feature type="domain" description="DUF7933" evidence="3">
    <location>
        <begin position="140"/>
        <end position="275"/>
    </location>
</feature>
<dbReference type="EMBL" id="VWXX01000010">
    <property type="protein sequence ID" value="KAA6185351.1"/>
    <property type="molecule type" value="Genomic_DNA"/>
</dbReference>
<feature type="transmembrane region" description="Helical" evidence="1">
    <location>
        <begin position="1079"/>
        <end position="1097"/>
    </location>
</feature>
<reference evidence="4 5" key="1">
    <citation type="submission" date="2019-09" db="EMBL/GenBank/DDBJ databases">
        <title>Whole-genome sequence of the purple sulfur bacterium Thiohalocapsa marina DSM 19078.</title>
        <authorList>
            <person name="Kyndt J.A."/>
            <person name="Meyer T.E."/>
        </authorList>
    </citation>
    <scope>NUCLEOTIDE SEQUENCE [LARGE SCALE GENOMIC DNA]</scope>
    <source>
        <strain evidence="4 5">DSM 19078</strain>
    </source>
</reference>
<feature type="domain" description="DUF7933" evidence="3">
    <location>
        <begin position="954"/>
        <end position="1066"/>
    </location>
</feature>
<dbReference type="InterPro" id="IPR026442">
    <property type="entry name" value="IPTL_CTERM"/>
</dbReference>
<evidence type="ECO:0000259" key="2">
    <source>
        <dbReference type="Pfam" id="PF18203"/>
    </source>
</evidence>
<feature type="domain" description="DUF7933" evidence="3">
    <location>
        <begin position="410"/>
        <end position="542"/>
    </location>
</feature>